<feature type="region of interest" description="Disordered" evidence="1">
    <location>
        <begin position="52"/>
        <end position="75"/>
    </location>
</feature>
<evidence type="ECO:0000256" key="2">
    <source>
        <dbReference type="SAM" id="SignalP"/>
    </source>
</evidence>
<sequence length="75" mass="7674">MSASPCLRLLCAACLGALAACSPPAAPQPDKPPTPQSTAAVQALHRPLDKAKAVEGQLQQAKDAQDKQIEAAEGQ</sequence>
<feature type="chain" id="PRO_5020968914" description="Lipoprotein" evidence="2">
    <location>
        <begin position="20"/>
        <end position="75"/>
    </location>
</feature>
<feature type="compositionally biased region" description="Pro residues" evidence="1">
    <location>
        <begin position="24"/>
        <end position="35"/>
    </location>
</feature>
<feature type="region of interest" description="Disordered" evidence="1">
    <location>
        <begin position="23"/>
        <end position="42"/>
    </location>
</feature>
<dbReference type="RefSeq" id="WP_130516788.1">
    <property type="nucleotide sequence ID" value="NZ_CAWZZE010000013.1"/>
</dbReference>
<evidence type="ECO:0000313" key="4">
    <source>
        <dbReference type="EMBL" id="TAA31156.1"/>
    </source>
</evidence>
<dbReference type="Proteomes" id="UP001234354">
    <property type="component" value="Unassembled WGS sequence"/>
</dbReference>
<proteinExistence type="predicted"/>
<dbReference type="AlphaFoldDB" id="A0A4Q8LM49"/>
<evidence type="ECO:0000256" key="1">
    <source>
        <dbReference type="SAM" id="MobiDB-lite"/>
    </source>
</evidence>
<gene>
    <name evidence="4" type="ORF">EA661_06115</name>
    <name evidence="3" type="ORF">QE383_000291</name>
</gene>
<dbReference type="Proteomes" id="UP000291286">
    <property type="component" value="Unassembled WGS sequence"/>
</dbReference>
<accession>A0A4Q8LM49</accession>
<evidence type="ECO:0000313" key="5">
    <source>
        <dbReference type="Proteomes" id="UP000291286"/>
    </source>
</evidence>
<dbReference type="EMBL" id="SHMB01000002">
    <property type="protein sequence ID" value="TAA31156.1"/>
    <property type="molecule type" value="Genomic_DNA"/>
</dbReference>
<name>A0A4Q8LM49_9GAMM</name>
<dbReference type="EMBL" id="JAUTBB010000001">
    <property type="protein sequence ID" value="MDQ1117983.1"/>
    <property type="molecule type" value="Genomic_DNA"/>
</dbReference>
<comment type="caution">
    <text evidence="4">The sequence shown here is derived from an EMBL/GenBank/DDBJ whole genome shotgun (WGS) entry which is preliminary data.</text>
</comment>
<reference evidence="3" key="2">
    <citation type="submission" date="2023-07" db="EMBL/GenBank/DDBJ databases">
        <title>Functional and genomic diversity of the sorghum phyllosphere microbiome.</title>
        <authorList>
            <person name="Shade A."/>
        </authorList>
    </citation>
    <scope>NUCLEOTIDE SEQUENCE</scope>
    <source>
        <strain evidence="3">SORGH_AS_0908</strain>
    </source>
</reference>
<reference evidence="4 5" key="1">
    <citation type="submission" date="2019-02" db="EMBL/GenBank/DDBJ databases">
        <title>WGS of Pseudoxanthomonas species novum from clinical isolates.</title>
        <authorList>
            <person name="Bernier A.-M."/>
            <person name="Bernard K."/>
            <person name="Vachon A."/>
        </authorList>
    </citation>
    <scope>NUCLEOTIDE SEQUENCE [LARGE SCALE GENOMIC DNA]</scope>
    <source>
        <strain evidence="4 5">NML171202</strain>
    </source>
</reference>
<keyword evidence="2" id="KW-0732">Signal</keyword>
<feature type="signal peptide" evidence="2">
    <location>
        <begin position="1"/>
        <end position="19"/>
    </location>
</feature>
<organism evidence="4 5">
    <name type="scientific">Pseudoxanthomonas winnipegensis</name>
    <dbReference type="NCBI Taxonomy" id="2480810"/>
    <lineage>
        <taxon>Bacteria</taxon>
        <taxon>Pseudomonadati</taxon>
        <taxon>Pseudomonadota</taxon>
        <taxon>Gammaproteobacteria</taxon>
        <taxon>Lysobacterales</taxon>
        <taxon>Lysobacteraceae</taxon>
        <taxon>Pseudoxanthomonas</taxon>
    </lineage>
</organism>
<protein>
    <recommendedName>
        <fullName evidence="6">Lipoprotein</fullName>
    </recommendedName>
</protein>
<evidence type="ECO:0008006" key="6">
    <source>
        <dbReference type="Google" id="ProtNLM"/>
    </source>
</evidence>
<evidence type="ECO:0000313" key="3">
    <source>
        <dbReference type="EMBL" id="MDQ1117983.1"/>
    </source>
</evidence>
<dbReference type="GeneID" id="93830315"/>
<feature type="compositionally biased region" description="Basic and acidic residues" evidence="1">
    <location>
        <begin position="63"/>
        <end position="75"/>
    </location>
</feature>